<accession>A0A8J2KL84</accession>
<name>A0A8J2KL84_9HEXA</name>
<dbReference type="GO" id="GO:0007034">
    <property type="term" value="P:vacuolar transport"/>
    <property type="evidence" value="ECO:0007669"/>
    <property type="project" value="InterPro"/>
</dbReference>
<comment type="caution">
    <text evidence="3">The sequence shown here is derived from an EMBL/GenBank/DDBJ whole genome shotgun (WGS) entry which is preliminary data.</text>
</comment>
<keyword evidence="4" id="KW-1185">Reference proteome</keyword>
<dbReference type="EMBL" id="CAJVCH010468152">
    <property type="protein sequence ID" value="CAG7820066.1"/>
    <property type="molecule type" value="Genomic_DNA"/>
</dbReference>
<dbReference type="PANTHER" id="PTHR10476">
    <property type="entry name" value="CHARGED MULTIVESICULAR BODY PROTEIN"/>
    <property type="match status" value="1"/>
</dbReference>
<dbReference type="AlphaFoldDB" id="A0A8J2KL84"/>
<feature type="region of interest" description="Disordered" evidence="2">
    <location>
        <begin position="174"/>
        <end position="198"/>
    </location>
</feature>
<evidence type="ECO:0008006" key="5">
    <source>
        <dbReference type="Google" id="ProtNLM"/>
    </source>
</evidence>
<evidence type="ECO:0000256" key="1">
    <source>
        <dbReference type="ARBA" id="ARBA00006190"/>
    </source>
</evidence>
<dbReference type="Proteomes" id="UP000708208">
    <property type="component" value="Unassembled WGS sequence"/>
</dbReference>
<proteinExistence type="inferred from homology"/>
<reference evidence="3" key="1">
    <citation type="submission" date="2021-06" db="EMBL/GenBank/DDBJ databases">
        <authorList>
            <person name="Hodson N. C."/>
            <person name="Mongue J. A."/>
            <person name="Jaron S. K."/>
        </authorList>
    </citation>
    <scope>NUCLEOTIDE SEQUENCE</scope>
</reference>
<protein>
    <recommendedName>
        <fullName evidence="5">Charged multivesicular body protein 1a</fullName>
    </recommendedName>
</protein>
<organism evidence="3 4">
    <name type="scientific">Allacma fusca</name>
    <dbReference type="NCBI Taxonomy" id="39272"/>
    <lineage>
        <taxon>Eukaryota</taxon>
        <taxon>Metazoa</taxon>
        <taxon>Ecdysozoa</taxon>
        <taxon>Arthropoda</taxon>
        <taxon>Hexapoda</taxon>
        <taxon>Collembola</taxon>
        <taxon>Symphypleona</taxon>
        <taxon>Sminthuridae</taxon>
        <taxon>Allacma</taxon>
    </lineage>
</organism>
<comment type="similarity">
    <text evidence="1">Belongs to the SNF7 family.</text>
</comment>
<dbReference type="InterPro" id="IPR005024">
    <property type="entry name" value="Snf7_fam"/>
</dbReference>
<dbReference type="Pfam" id="PF03357">
    <property type="entry name" value="Snf7"/>
    <property type="match status" value="1"/>
</dbReference>
<evidence type="ECO:0000313" key="4">
    <source>
        <dbReference type="Proteomes" id="UP000708208"/>
    </source>
</evidence>
<gene>
    <name evidence="3" type="ORF">AFUS01_LOCUS30474</name>
</gene>
<feature type="compositionally biased region" description="Basic and acidic residues" evidence="2">
    <location>
        <begin position="184"/>
        <end position="198"/>
    </location>
</feature>
<evidence type="ECO:0000313" key="3">
    <source>
        <dbReference type="EMBL" id="CAG7820066.1"/>
    </source>
</evidence>
<sequence>MSMDDSLFQLRFCAKQLEKLSKKAEKDESLQKQKVKKALQQGNIDGARIYAENAIRKKNESLNYLRMSSKVDAVRSKVQSAVTMKGVAQNMGQVVKSLDKAMKSMDLNKISQIMDKFETQFEDLDVRTSVLEDAMGSATTLTTPKDMVDTLIMQIADENGLEVAEQISAAAVPSASLKTTSQVSEKDDLSKRLQELRN</sequence>
<evidence type="ECO:0000256" key="2">
    <source>
        <dbReference type="SAM" id="MobiDB-lite"/>
    </source>
</evidence>
<dbReference type="OrthoDB" id="10266568at2759"/>